<feature type="region of interest" description="Disordered" evidence="1">
    <location>
        <begin position="28"/>
        <end position="92"/>
    </location>
</feature>
<feature type="compositionally biased region" description="Acidic residues" evidence="1">
    <location>
        <begin position="44"/>
        <end position="88"/>
    </location>
</feature>
<proteinExistence type="predicted"/>
<feature type="compositionally biased region" description="Low complexity" evidence="1">
    <location>
        <begin position="34"/>
        <end position="43"/>
    </location>
</feature>
<evidence type="ECO:0000313" key="4">
    <source>
        <dbReference type="Proteomes" id="UP000315995"/>
    </source>
</evidence>
<protein>
    <submittedName>
        <fullName evidence="3">Uncharacterized protein</fullName>
    </submittedName>
</protein>
<dbReference type="Proteomes" id="UP000315995">
    <property type="component" value="Chromosome"/>
</dbReference>
<sequence>MSKLYRLVCVVVLSLGVCVGTVGCSDDDDSSNNGADTGTVADTGTEDASEEADAIEDASGEDSGGEDASGEDAGGEDASSEDASDEDTGPVASCEEIGASTCFSNFDCVDARRCENVGTDTDPVACCVIGERGTKAAGESCDPETGETECASSLCIEGDTQALCSTQCESVDDCPEGMKDCKSIAFSGTPDKFCFPEN</sequence>
<reference evidence="3 4" key="1">
    <citation type="submission" date="2019-06" db="EMBL/GenBank/DDBJ databases">
        <title>Persicimonas caeni gen. nov., sp. nov., a predatory bacterium isolated from solar saltern.</title>
        <authorList>
            <person name="Wang S."/>
        </authorList>
    </citation>
    <scope>NUCLEOTIDE SEQUENCE [LARGE SCALE GENOMIC DNA]</scope>
    <source>
        <strain evidence="3 4">YN101</strain>
    </source>
</reference>
<dbReference type="PROSITE" id="PS51257">
    <property type="entry name" value="PROKAR_LIPOPROTEIN"/>
    <property type="match status" value="1"/>
</dbReference>
<evidence type="ECO:0000313" key="3">
    <source>
        <dbReference type="EMBL" id="QDG52211.1"/>
    </source>
</evidence>
<organism evidence="3 4">
    <name type="scientific">Persicimonas caeni</name>
    <dbReference type="NCBI Taxonomy" id="2292766"/>
    <lineage>
        <taxon>Bacteria</taxon>
        <taxon>Deltaproteobacteria</taxon>
        <taxon>Bradymonadales</taxon>
        <taxon>Bradymonadaceae</taxon>
        <taxon>Persicimonas</taxon>
    </lineage>
</organism>
<keyword evidence="4" id="KW-1185">Reference proteome</keyword>
<dbReference type="AlphaFoldDB" id="A0A4Y6PV36"/>
<accession>A0A4Y6PV36</accession>
<dbReference type="OrthoDB" id="5526378at2"/>
<feature type="signal peptide" evidence="2">
    <location>
        <begin position="1"/>
        <end position="24"/>
    </location>
</feature>
<gene>
    <name evidence="3" type="ORF">FIV42_16125</name>
</gene>
<dbReference type="RefSeq" id="WP_141198683.1">
    <property type="nucleotide sequence ID" value="NZ_CP041186.1"/>
</dbReference>
<evidence type="ECO:0000256" key="1">
    <source>
        <dbReference type="SAM" id="MobiDB-lite"/>
    </source>
</evidence>
<accession>A0A5B8YAJ9</accession>
<evidence type="ECO:0000256" key="2">
    <source>
        <dbReference type="SAM" id="SignalP"/>
    </source>
</evidence>
<name>A0A4Y6PV36_PERCE</name>
<dbReference type="EMBL" id="CP041186">
    <property type="protein sequence ID" value="QDG52211.1"/>
    <property type="molecule type" value="Genomic_DNA"/>
</dbReference>
<keyword evidence="2" id="KW-0732">Signal</keyword>
<feature type="chain" id="PRO_5030106495" evidence="2">
    <location>
        <begin position="25"/>
        <end position="198"/>
    </location>
</feature>